<dbReference type="SUPFAM" id="SSF55874">
    <property type="entry name" value="ATPase domain of HSP90 chaperone/DNA topoisomerase II/histidine kinase"/>
    <property type="match status" value="1"/>
</dbReference>
<evidence type="ECO:0000256" key="6">
    <source>
        <dbReference type="ARBA" id="ARBA00022777"/>
    </source>
</evidence>
<dbReference type="Gene3D" id="2.10.70.100">
    <property type="match status" value="1"/>
</dbReference>
<proteinExistence type="predicted"/>
<accession>A0A9X2RFC8</accession>
<evidence type="ECO:0000256" key="8">
    <source>
        <dbReference type="ARBA" id="ARBA00023026"/>
    </source>
</evidence>
<dbReference type="RefSeq" id="WP_255132236.1">
    <property type="nucleotide sequence ID" value="NZ_JANDBC010000001.1"/>
</dbReference>
<keyword evidence="8" id="KW-0843">Virulence</keyword>
<evidence type="ECO:0000313" key="13">
    <source>
        <dbReference type="EMBL" id="MCP9290294.1"/>
    </source>
</evidence>
<evidence type="ECO:0000256" key="5">
    <source>
        <dbReference type="ARBA" id="ARBA00022741"/>
    </source>
</evidence>
<name>A0A9X2RFC8_9BACT</name>
<dbReference type="EMBL" id="JANDBC010000001">
    <property type="protein sequence ID" value="MCP9290294.1"/>
    <property type="molecule type" value="Genomic_DNA"/>
</dbReference>
<dbReference type="PROSITE" id="PS50109">
    <property type="entry name" value="HIS_KIN"/>
    <property type="match status" value="1"/>
</dbReference>
<evidence type="ECO:0000256" key="9">
    <source>
        <dbReference type="PROSITE-ProRule" id="PRU00169"/>
    </source>
</evidence>
<dbReference type="Gene3D" id="3.30.450.20">
    <property type="entry name" value="PAS domain"/>
    <property type="match status" value="1"/>
</dbReference>
<dbReference type="InterPro" id="IPR001789">
    <property type="entry name" value="Sig_transdc_resp-reg_receiver"/>
</dbReference>
<evidence type="ECO:0000256" key="1">
    <source>
        <dbReference type="ARBA" id="ARBA00000085"/>
    </source>
</evidence>
<reference evidence="13" key="1">
    <citation type="submission" date="2022-06" db="EMBL/GenBank/DDBJ databases">
        <title>Gracilimonas sp. CAU 1638 isolated from sea sediment.</title>
        <authorList>
            <person name="Kim W."/>
        </authorList>
    </citation>
    <scope>NUCLEOTIDE SEQUENCE</scope>
    <source>
        <strain evidence="13">CAU 1638</strain>
    </source>
</reference>
<dbReference type="InterPro" id="IPR003594">
    <property type="entry name" value="HATPase_dom"/>
</dbReference>
<dbReference type="Pfam" id="PF08447">
    <property type="entry name" value="PAS_3"/>
    <property type="match status" value="1"/>
</dbReference>
<dbReference type="Gene3D" id="3.40.50.2300">
    <property type="match status" value="1"/>
</dbReference>
<dbReference type="SMART" id="SM00448">
    <property type="entry name" value="REC"/>
    <property type="match status" value="1"/>
</dbReference>
<dbReference type="Pfam" id="PF07568">
    <property type="entry name" value="HisKA_2"/>
    <property type="match status" value="1"/>
</dbReference>
<dbReference type="Pfam" id="PF02518">
    <property type="entry name" value="HATPase_c"/>
    <property type="match status" value="1"/>
</dbReference>
<dbReference type="InterPro" id="IPR005467">
    <property type="entry name" value="His_kinase_dom"/>
</dbReference>
<feature type="modified residue" description="4-aspartylphosphate" evidence="9">
    <location>
        <position position="60"/>
    </location>
</feature>
<dbReference type="PROSITE" id="PS50113">
    <property type="entry name" value="PAC"/>
    <property type="match status" value="1"/>
</dbReference>
<dbReference type="SUPFAM" id="SSF55785">
    <property type="entry name" value="PYP-like sensor domain (PAS domain)"/>
    <property type="match status" value="1"/>
</dbReference>
<keyword evidence="5" id="KW-0547">Nucleotide-binding</keyword>
<evidence type="ECO:0000313" key="14">
    <source>
        <dbReference type="Proteomes" id="UP001139125"/>
    </source>
</evidence>
<evidence type="ECO:0000256" key="3">
    <source>
        <dbReference type="ARBA" id="ARBA00022553"/>
    </source>
</evidence>
<dbReference type="InterPro" id="IPR035965">
    <property type="entry name" value="PAS-like_dom_sf"/>
</dbReference>
<evidence type="ECO:0000256" key="4">
    <source>
        <dbReference type="ARBA" id="ARBA00022679"/>
    </source>
</evidence>
<organism evidence="13 14">
    <name type="scientific">Gracilimonas sediminicola</name>
    <dbReference type="NCBI Taxonomy" id="2952158"/>
    <lineage>
        <taxon>Bacteria</taxon>
        <taxon>Pseudomonadati</taxon>
        <taxon>Balneolota</taxon>
        <taxon>Balneolia</taxon>
        <taxon>Balneolales</taxon>
        <taxon>Balneolaceae</taxon>
        <taxon>Gracilimonas</taxon>
    </lineage>
</organism>
<dbReference type="GO" id="GO:0004673">
    <property type="term" value="F:protein histidine kinase activity"/>
    <property type="evidence" value="ECO:0007669"/>
    <property type="project" value="UniProtKB-EC"/>
</dbReference>
<dbReference type="CDD" id="cd00156">
    <property type="entry name" value="REC"/>
    <property type="match status" value="1"/>
</dbReference>
<keyword evidence="7" id="KW-0067">ATP-binding</keyword>
<evidence type="ECO:0000259" key="10">
    <source>
        <dbReference type="PROSITE" id="PS50109"/>
    </source>
</evidence>
<keyword evidence="3 9" id="KW-0597">Phosphoprotein</keyword>
<comment type="caution">
    <text evidence="13">The sequence shown here is derived from an EMBL/GenBank/DDBJ whole genome shotgun (WGS) entry which is preliminary data.</text>
</comment>
<feature type="domain" description="Response regulatory" evidence="11">
    <location>
        <begin position="9"/>
        <end position="125"/>
    </location>
</feature>
<dbReference type="GO" id="GO:0005524">
    <property type="term" value="F:ATP binding"/>
    <property type="evidence" value="ECO:0007669"/>
    <property type="project" value="UniProtKB-KW"/>
</dbReference>
<dbReference type="InterPro" id="IPR011006">
    <property type="entry name" value="CheY-like_superfamily"/>
</dbReference>
<dbReference type="InterPro" id="IPR011495">
    <property type="entry name" value="Sig_transdc_His_kin_sub2_dim/P"/>
</dbReference>
<dbReference type="SUPFAM" id="SSF52172">
    <property type="entry name" value="CheY-like"/>
    <property type="match status" value="1"/>
</dbReference>
<dbReference type="InterPro" id="IPR000014">
    <property type="entry name" value="PAS"/>
</dbReference>
<dbReference type="InterPro" id="IPR000700">
    <property type="entry name" value="PAS-assoc_C"/>
</dbReference>
<dbReference type="Pfam" id="PF00072">
    <property type="entry name" value="Response_reg"/>
    <property type="match status" value="1"/>
</dbReference>
<evidence type="ECO:0000259" key="11">
    <source>
        <dbReference type="PROSITE" id="PS50110"/>
    </source>
</evidence>
<evidence type="ECO:0000256" key="2">
    <source>
        <dbReference type="ARBA" id="ARBA00012438"/>
    </source>
</evidence>
<keyword evidence="6" id="KW-0418">Kinase</keyword>
<comment type="catalytic activity">
    <reaction evidence="1">
        <text>ATP + protein L-histidine = ADP + protein N-phospho-L-histidine.</text>
        <dbReference type="EC" id="2.7.13.3"/>
    </reaction>
</comment>
<dbReference type="Proteomes" id="UP001139125">
    <property type="component" value="Unassembled WGS sequence"/>
</dbReference>
<dbReference type="CDD" id="cd00130">
    <property type="entry name" value="PAS"/>
    <property type="match status" value="1"/>
</dbReference>
<feature type="domain" description="Histidine kinase" evidence="10">
    <location>
        <begin position="277"/>
        <end position="470"/>
    </location>
</feature>
<evidence type="ECO:0000259" key="12">
    <source>
        <dbReference type="PROSITE" id="PS50113"/>
    </source>
</evidence>
<protein>
    <recommendedName>
        <fullName evidence="2">histidine kinase</fullName>
        <ecNumber evidence="2">2.7.13.3</ecNumber>
    </recommendedName>
</protein>
<dbReference type="PANTHER" id="PTHR41523">
    <property type="entry name" value="TWO-COMPONENT SYSTEM SENSOR PROTEIN"/>
    <property type="match status" value="1"/>
</dbReference>
<dbReference type="PANTHER" id="PTHR41523:SF8">
    <property type="entry name" value="ETHYLENE RESPONSE SENSOR PROTEIN"/>
    <property type="match status" value="1"/>
</dbReference>
<dbReference type="AlphaFoldDB" id="A0A9X2RFC8"/>
<dbReference type="Gene3D" id="3.30.565.10">
    <property type="entry name" value="Histidine kinase-like ATPase, C-terminal domain"/>
    <property type="match status" value="1"/>
</dbReference>
<evidence type="ECO:0000256" key="7">
    <source>
        <dbReference type="ARBA" id="ARBA00022840"/>
    </source>
</evidence>
<gene>
    <name evidence="13" type="ORF">NM125_01720</name>
</gene>
<sequence>MTKKKGFFRVLLVEDNESHAELIEEKISTLQEDIVVTKTDNRDDLIAIVRNDETDLVLCDYYLPGYSGLEVLSVVREINQELPFILITGYLPEKLAVEAMRDGASDYIMKDNADRLLPAIVRELRNYSRLKESQRVLAKNQKTIDRAYQLAAIGHWEYDVKQDKRFWSDTVKSIHRVDDSFDPNAETTFPFIRDDHDRDLLLNALNESIENGTPYETELEVQTPDGEHRWVRIMWESEMENGECIRILGSVQDIHGEKLRKEKLQEALKEKNTLLNEIHHRVKNNLAVISGMLHLQAFGENDERLQSKLFDSVSRINSMAAVHEILYKSETFSRLDFSESINKLVSSITSVFQSDTELNVHLNIDKNLELNINQAIPLSLTINEVITNTIKHAYGKDESGDLYISLTNEGDKIQLVIEDYGKGIPDGFEPDDNTLGFNLIGALTEQLEGIFSYKGTGKGTKFELCFSKSEKKGSSNALI</sequence>
<keyword evidence="4" id="KW-0808">Transferase</keyword>
<keyword evidence="14" id="KW-1185">Reference proteome</keyword>
<dbReference type="GO" id="GO:0000160">
    <property type="term" value="P:phosphorelay signal transduction system"/>
    <property type="evidence" value="ECO:0007669"/>
    <property type="project" value="InterPro"/>
</dbReference>
<dbReference type="SMART" id="SM00387">
    <property type="entry name" value="HATPase_c"/>
    <property type="match status" value="1"/>
</dbReference>
<dbReference type="InterPro" id="IPR013655">
    <property type="entry name" value="PAS_fold_3"/>
</dbReference>
<dbReference type="PROSITE" id="PS50110">
    <property type="entry name" value="RESPONSE_REGULATORY"/>
    <property type="match status" value="1"/>
</dbReference>
<dbReference type="InterPro" id="IPR036890">
    <property type="entry name" value="HATPase_C_sf"/>
</dbReference>
<feature type="domain" description="PAC" evidence="12">
    <location>
        <begin position="215"/>
        <end position="266"/>
    </location>
</feature>
<dbReference type="EC" id="2.7.13.3" evidence="2"/>